<name>A0A8C4PZL5_EPTBU</name>
<dbReference type="Pfam" id="PF00090">
    <property type="entry name" value="TSP_1"/>
    <property type="match status" value="1"/>
</dbReference>
<dbReference type="InterPro" id="IPR041645">
    <property type="entry name" value="ADAMTS_CR_2"/>
</dbReference>
<keyword evidence="3" id="KW-0272">Extracellular matrix</keyword>
<evidence type="ECO:0000256" key="13">
    <source>
        <dbReference type="PROSITE-ProRule" id="PRU00276"/>
    </source>
</evidence>
<dbReference type="Gene3D" id="2.60.120.830">
    <property type="match status" value="1"/>
</dbReference>
<evidence type="ECO:0000256" key="8">
    <source>
        <dbReference type="ARBA" id="ARBA00022801"/>
    </source>
</evidence>
<dbReference type="PANTHER" id="PTHR13723">
    <property type="entry name" value="ADAMTS A DISINTEGRIN AND METALLOPROTEASE WITH THROMBOSPONDIN MOTIFS PROTEASE"/>
    <property type="match status" value="1"/>
</dbReference>
<dbReference type="Pfam" id="PF01421">
    <property type="entry name" value="Reprolysin"/>
    <property type="match status" value="1"/>
</dbReference>
<accession>A0A8C4PZL5</accession>
<dbReference type="Pfam" id="PF05986">
    <property type="entry name" value="ADAMTS_spacer1"/>
    <property type="match status" value="1"/>
</dbReference>
<dbReference type="PANTHER" id="PTHR13723:SF311">
    <property type="entry name" value="ADAM CYSTEINE-RICH DOMAIN-CONTAINING PROTEIN"/>
    <property type="match status" value="1"/>
</dbReference>
<evidence type="ECO:0000256" key="12">
    <source>
        <dbReference type="ARBA" id="ARBA00023180"/>
    </source>
</evidence>
<dbReference type="PROSITE" id="PS50092">
    <property type="entry name" value="TSP1"/>
    <property type="match status" value="5"/>
</dbReference>
<dbReference type="GeneTree" id="ENSGT00940000156571"/>
<sequence>TLNTALVGPAFTAEYWTSQGLSWRHDLVSDCHYAGHLGTQQTTTSVALSSCNGLHGVIVVEGEEFFIEPLQNHTGPAWGLPHVVYKGSALPSHRQLSDAPCGVSERQNGMRRWWPTHGQQAGRPRRSVSSERNVETLVVADKMMVGYHGRREVESYILTVMNIVSKLYHDASIGNAINILVTRLILLTEDQPTLEINHHADKSLDSFCKWQHRINTQAPEGNALPEHGVAHHDNAVLITRSGPTHHCLAPVSGMCEPEPNILNLSHPLNFFHHDGVGNLCGTKNNEVAKIMAAQLTSNTSPFSWSSCSRQYITNFLDSGRGDCLENSPLKRDFVFPTVLPGQQHNADEQCRFQYGATSRQCKYGEVCRELWCISKSKRCITNSIPAAEGTVCQTRAVENGWCYQGECMPFGSRPKSVDGAWAQWSAWGDCSRTCGGGISSSFRHCDNHCRVCGGDGSTCKEVKGIFNGSAHRGGEVVSKVILSVRIFHCSDENIFWPVLEAALKSDNDDYYINGAWTIDWPRKFSVAGTTFSYKRPTDAPESLEALGPTDEILTVMVRLEQNRGIRYRFNVPIAAKDGADGMYTWHRIPWSPCSRSCAGGTQRREVVCRNTEDGTTVQHQFCARGNKLTENSRPCNTEACPAEWLIDEWSECSQSCDGGVQSRTVRCVRRVMLDRNEDVLDEECMSKRPVNSEDCNNQSCPLRWHAQDWSECTTRCGPGFKHRIVQCRSSDLSHTFPPSACPAEGRPPTRVRCSRGRCPPPRWVTGSWGPCSAHCGVGQQARTVRCVAHSGQASDGCSSALRPLAMQQCDTNCDGPSKDVNKVAYCPLVLKFKFCSRAYFRQMCCKTCQGH</sequence>
<evidence type="ECO:0000256" key="1">
    <source>
        <dbReference type="ARBA" id="ARBA00004498"/>
    </source>
</evidence>
<dbReference type="Proteomes" id="UP000694388">
    <property type="component" value="Unplaced"/>
</dbReference>
<dbReference type="AlphaFoldDB" id="A0A8C4PZL5"/>
<dbReference type="InterPro" id="IPR000884">
    <property type="entry name" value="TSP1_rpt"/>
</dbReference>
<evidence type="ECO:0000256" key="2">
    <source>
        <dbReference type="ARBA" id="ARBA00022525"/>
    </source>
</evidence>
<keyword evidence="6" id="KW-0732">Signal</keyword>
<evidence type="ECO:0000259" key="14">
    <source>
        <dbReference type="PROSITE" id="PS50215"/>
    </source>
</evidence>
<evidence type="ECO:0000313" key="16">
    <source>
        <dbReference type="Ensembl" id="ENSEBUP00000007634.1"/>
    </source>
</evidence>
<dbReference type="FunFam" id="2.20.100.10:FF:000005">
    <property type="entry name" value="ADAM metallopeptidase with thrombospondin type 1 motif 9"/>
    <property type="match status" value="2"/>
</dbReference>
<dbReference type="InterPro" id="IPR010294">
    <property type="entry name" value="ADAMTS_spacer1"/>
</dbReference>
<dbReference type="GO" id="GO:0004222">
    <property type="term" value="F:metalloendopeptidase activity"/>
    <property type="evidence" value="ECO:0007669"/>
    <property type="project" value="InterPro"/>
</dbReference>
<dbReference type="Pfam" id="PF19030">
    <property type="entry name" value="TSP1_ADAMTS"/>
    <property type="match status" value="4"/>
</dbReference>
<keyword evidence="17" id="KW-1185">Reference proteome</keyword>
<dbReference type="InterPro" id="IPR036383">
    <property type="entry name" value="TSP1_rpt_sf"/>
</dbReference>
<dbReference type="CDD" id="cd04273">
    <property type="entry name" value="ZnMc_ADAMTS_like"/>
    <property type="match status" value="1"/>
</dbReference>
<protein>
    <submittedName>
        <fullName evidence="16">ADAM metallopeptidase with thrombospondin type 1 motif, 6</fullName>
    </submittedName>
</protein>
<evidence type="ECO:0000256" key="5">
    <source>
        <dbReference type="ARBA" id="ARBA00022723"/>
    </source>
</evidence>
<dbReference type="PROSITE" id="PS50215">
    <property type="entry name" value="ADAM_MEPRO"/>
    <property type="match status" value="1"/>
</dbReference>
<dbReference type="Pfam" id="PF08686">
    <property type="entry name" value="PLAC"/>
    <property type="match status" value="1"/>
</dbReference>
<evidence type="ECO:0000256" key="9">
    <source>
        <dbReference type="ARBA" id="ARBA00022833"/>
    </source>
</evidence>
<dbReference type="InterPro" id="IPR010909">
    <property type="entry name" value="PLAC"/>
</dbReference>
<dbReference type="InterPro" id="IPR050439">
    <property type="entry name" value="ADAMTS_ADAMTS-like"/>
</dbReference>
<dbReference type="InterPro" id="IPR001590">
    <property type="entry name" value="Peptidase_M12B"/>
</dbReference>
<dbReference type="OMA" id="GPEWRHD"/>
<dbReference type="FunFam" id="3.40.1620.60:FF:000002">
    <property type="entry name" value="A disintegrin and metalloproteinase with thrombospondin motifs 10"/>
    <property type="match status" value="1"/>
</dbReference>
<reference evidence="16" key="1">
    <citation type="submission" date="2025-08" db="UniProtKB">
        <authorList>
            <consortium name="Ensembl"/>
        </authorList>
    </citation>
    <scope>IDENTIFICATION</scope>
</reference>
<keyword evidence="4" id="KW-0645">Protease</keyword>
<keyword evidence="7" id="KW-0677">Repeat</keyword>
<dbReference type="Gene3D" id="2.20.100.10">
    <property type="entry name" value="Thrombospondin type-1 (TSP1) repeat"/>
    <property type="match status" value="4"/>
</dbReference>
<evidence type="ECO:0000256" key="7">
    <source>
        <dbReference type="ARBA" id="ARBA00022737"/>
    </source>
</evidence>
<keyword evidence="5" id="KW-0479">Metal-binding</keyword>
<dbReference type="SUPFAM" id="SSF55486">
    <property type="entry name" value="Metalloproteases ('zincins'), catalytic domain"/>
    <property type="match status" value="1"/>
</dbReference>
<reference evidence="16" key="2">
    <citation type="submission" date="2025-09" db="UniProtKB">
        <authorList>
            <consortium name="Ensembl"/>
        </authorList>
    </citation>
    <scope>IDENTIFICATION</scope>
</reference>
<comment type="caution">
    <text evidence="13">Lacks conserved residue(s) required for the propagation of feature annotation.</text>
</comment>
<evidence type="ECO:0000256" key="3">
    <source>
        <dbReference type="ARBA" id="ARBA00022530"/>
    </source>
</evidence>
<keyword evidence="9" id="KW-0862">Zinc</keyword>
<dbReference type="GO" id="GO:0031012">
    <property type="term" value="C:extracellular matrix"/>
    <property type="evidence" value="ECO:0007669"/>
    <property type="project" value="TreeGrafter"/>
</dbReference>
<organism evidence="16 17">
    <name type="scientific">Eptatretus burgeri</name>
    <name type="common">Inshore hagfish</name>
    <dbReference type="NCBI Taxonomy" id="7764"/>
    <lineage>
        <taxon>Eukaryota</taxon>
        <taxon>Metazoa</taxon>
        <taxon>Chordata</taxon>
        <taxon>Craniata</taxon>
        <taxon>Vertebrata</taxon>
        <taxon>Cyclostomata</taxon>
        <taxon>Myxini</taxon>
        <taxon>Myxiniformes</taxon>
        <taxon>Myxinidae</taxon>
        <taxon>Eptatretinae</taxon>
        <taxon>Eptatretus</taxon>
    </lineage>
</organism>
<evidence type="ECO:0000256" key="11">
    <source>
        <dbReference type="ARBA" id="ARBA00023157"/>
    </source>
</evidence>
<comment type="subcellular location">
    <subcellularLocation>
        <location evidence="1">Secreted</location>
        <location evidence="1">Extracellular space</location>
        <location evidence="1">Extracellular matrix</location>
    </subcellularLocation>
</comment>
<dbReference type="InterPro" id="IPR024079">
    <property type="entry name" value="MetalloPept_cat_dom_sf"/>
</dbReference>
<dbReference type="GO" id="GO:0046872">
    <property type="term" value="F:metal ion binding"/>
    <property type="evidence" value="ECO:0007669"/>
    <property type="project" value="UniProtKB-KW"/>
</dbReference>
<evidence type="ECO:0000313" key="17">
    <source>
        <dbReference type="Proteomes" id="UP000694388"/>
    </source>
</evidence>
<keyword evidence="12" id="KW-0325">Glycoprotein</keyword>
<dbReference type="SUPFAM" id="SSF82895">
    <property type="entry name" value="TSP-1 type 1 repeat"/>
    <property type="match status" value="5"/>
</dbReference>
<keyword evidence="10" id="KW-0482">Metalloprotease</keyword>
<keyword evidence="2" id="KW-0964">Secreted</keyword>
<keyword evidence="8" id="KW-0378">Hydrolase</keyword>
<evidence type="ECO:0000256" key="10">
    <source>
        <dbReference type="ARBA" id="ARBA00023049"/>
    </source>
</evidence>
<dbReference type="Pfam" id="PF17771">
    <property type="entry name" value="ADAMTS_CR_2"/>
    <property type="match status" value="1"/>
</dbReference>
<dbReference type="Ensembl" id="ENSEBUT00000008121.1">
    <property type="protein sequence ID" value="ENSEBUP00000007634.1"/>
    <property type="gene ID" value="ENSEBUG00000004954.1"/>
</dbReference>
<dbReference type="SMART" id="SM00209">
    <property type="entry name" value="TSP1"/>
    <property type="match status" value="5"/>
</dbReference>
<feature type="domain" description="PLAC" evidence="15">
    <location>
        <begin position="809"/>
        <end position="851"/>
    </location>
</feature>
<dbReference type="GO" id="GO:0006508">
    <property type="term" value="P:proteolysis"/>
    <property type="evidence" value="ECO:0007669"/>
    <property type="project" value="UniProtKB-KW"/>
</dbReference>
<proteinExistence type="predicted"/>
<keyword evidence="11" id="KW-1015">Disulfide bond</keyword>
<dbReference type="Gene3D" id="3.40.1620.60">
    <property type="match status" value="1"/>
</dbReference>
<dbReference type="PROSITE" id="PS50900">
    <property type="entry name" value="PLAC"/>
    <property type="match status" value="1"/>
</dbReference>
<dbReference type="GO" id="GO:0030198">
    <property type="term" value="P:extracellular matrix organization"/>
    <property type="evidence" value="ECO:0007669"/>
    <property type="project" value="TreeGrafter"/>
</dbReference>
<dbReference type="Gene3D" id="3.40.390.10">
    <property type="entry name" value="Collagenase (Catalytic Domain)"/>
    <property type="match status" value="1"/>
</dbReference>
<feature type="domain" description="Peptidase M12B" evidence="14">
    <location>
        <begin position="132"/>
        <end position="328"/>
    </location>
</feature>
<evidence type="ECO:0000256" key="6">
    <source>
        <dbReference type="ARBA" id="ARBA00022729"/>
    </source>
</evidence>
<evidence type="ECO:0000256" key="4">
    <source>
        <dbReference type="ARBA" id="ARBA00022670"/>
    </source>
</evidence>
<evidence type="ECO:0000259" key="15">
    <source>
        <dbReference type="PROSITE" id="PS50900"/>
    </source>
</evidence>